<keyword evidence="1" id="KW-0805">Transcription regulation</keyword>
<dbReference type="Proteomes" id="UP000011523">
    <property type="component" value="Unassembled WGS sequence"/>
</dbReference>
<evidence type="ECO:0000256" key="1">
    <source>
        <dbReference type="ARBA" id="ARBA00023015"/>
    </source>
</evidence>
<dbReference type="AlphaFoldDB" id="M0DBP5"/>
<dbReference type="PATRIC" id="fig|1227485.3.peg.3017"/>
<comment type="caution">
    <text evidence="4">The sequence shown here is derived from an EMBL/GenBank/DDBJ whole genome shotgun (WGS) entry which is preliminary data.</text>
</comment>
<gene>
    <name evidence="4" type="ORF">C472_15414</name>
</gene>
<protein>
    <submittedName>
        <fullName evidence="4">Transcription regulator</fullName>
    </submittedName>
</protein>
<proteinExistence type="predicted"/>
<dbReference type="InterPro" id="IPR007050">
    <property type="entry name" value="HTH_bacterioopsin"/>
</dbReference>
<evidence type="ECO:0000313" key="4">
    <source>
        <dbReference type="EMBL" id="ELZ32886.1"/>
    </source>
</evidence>
<sequence>MATNDADDHGGGHTVSIEIDPGADIAAVLGTIADLNVDGARIRDISDEERSTVSIDPEELTAVQRRTLLRAVEAGYYSDPREATLTDLAAEFDVSKSAVSQRLHGAEATIVRRVVEEIAREESSDSTDEFDRRE</sequence>
<dbReference type="PANTHER" id="PTHR34236">
    <property type="entry name" value="DIMETHYL SULFOXIDE REDUCTASE TRANSCRIPTIONAL ACTIVATOR"/>
    <property type="match status" value="1"/>
</dbReference>
<dbReference type="PANTHER" id="PTHR34236:SF1">
    <property type="entry name" value="DIMETHYL SULFOXIDE REDUCTASE TRANSCRIPTIONAL ACTIVATOR"/>
    <property type="match status" value="1"/>
</dbReference>
<dbReference type="OrthoDB" id="198846at2157"/>
<organism evidence="4 5">
    <name type="scientific">Halorubrum tebenquichense DSM 14210</name>
    <dbReference type="NCBI Taxonomy" id="1227485"/>
    <lineage>
        <taxon>Archaea</taxon>
        <taxon>Methanobacteriati</taxon>
        <taxon>Methanobacteriota</taxon>
        <taxon>Stenosarchaea group</taxon>
        <taxon>Halobacteria</taxon>
        <taxon>Halobacteriales</taxon>
        <taxon>Haloferacaceae</taxon>
        <taxon>Halorubrum</taxon>
    </lineage>
</organism>
<dbReference type="EMBL" id="AOJD01000079">
    <property type="protein sequence ID" value="ELZ32886.1"/>
    <property type="molecule type" value="Genomic_DNA"/>
</dbReference>
<dbReference type="Pfam" id="PF04967">
    <property type="entry name" value="HTH_10"/>
    <property type="match status" value="1"/>
</dbReference>
<evidence type="ECO:0000259" key="3">
    <source>
        <dbReference type="Pfam" id="PF04967"/>
    </source>
</evidence>
<keyword evidence="5" id="KW-1185">Reference proteome</keyword>
<name>M0DBP5_9EURY</name>
<evidence type="ECO:0000256" key="2">
    <source>
        <dbReference type="ARBA" id="ARBA00023163"/>
    </source>
</evidence>
<feature type="domain" description="HTH bat-type" evidence="3">
    <location>
        <begin position="60"/>
        <end position="111"/>
    </location>
</feature>
<dbReference type="RefSeq" id="WP_006630716.1">
    <property type="nucleotide sequence ID" value="NZ_AOJD01000079.1"/>
</dbReference>
<evidence type="ECO:0000313" key="5">
    <source>
        <dbReference type="Proteomes" id="UP000011523"/>
    </source>
</evidence>
<keyword evidence="2" id="KW-0804">Transcription</keyword>
<accession>M0DBP5</accession>
<reference evidence="4 5" key="1">
    <citation type="journal article" date="2014" name="PLoS Genet.">
        <title>Phylogenetically driven sequencing of extremely halophilic archaea reveals strategies for static and dynamic osmo-response.</title>
        <authorList>
            <person name="Becker E.A."/>
            <person name="Seitzer P.M."/>
            <person name="Tritt A."/>
            <person name="Larsen D."/>
            <person name="Krusor M."/>
            <person name="Yao A.I."/>
            <person name="Wu D."/>
            <person name="Madern D."/>
            <person name="Eisen J.A."/>
            <person name="Darling A.E."/>
            <person name="Facciotti M.T."/>
        </authorList>
    </citation>
    <scope>NUCLEOTIDE SEQUENCE [LARGE SCALE GENOMIC DNA]</scope>
    <source>
        <strain evidence="4 5">DSM 14210</strain>
    </source>
</reference>